<feature type="compositionally biased region" description="Basic and acidic residues" evidence="1">
    <location>
        <begin position="7"/>
        <end position="26"/>
    </location>
</feature>
<dbReference type="RefSeq" id="WP_387892018.1">
    <property type="nucleotide sequence ID" value="NZ_JBIAWJ010000026.1"/>
</dbReference>
<keyword evidence="2" id="KW-0547">Nucleotide-binding</keyword>
<gene>
    <name evidence="2" type="ORF">ACFY1D_34560</name>
</gene>
<name>A0ABW6UTP7_9ACTN</name>
<feature type="compositionally biased region" description="Pro residues" evidence="1">
    <location>
        <begin position="779"/>
        <end position="792"/>
    </location>
</feature>
<organism evidence="2 3">
    <name type="scientific">Streptomyces bluensis</name>
    <dbReference type="NCBI Taxonomy" id="33897"/>
    <lineage>
        <taxon>Bacteria</taxon>
        <taxon>Bacillati</taxon>
        <taxon>Actinomycetota</taxon>
        <taxon>Actinomycetes</taxon>
        <taxon>Kitasatosporales</taxon>
        <taxon>Streptomycetaceae</taxon>
        <taxon>Streptomyces</taxon>
    </lineage>
</organism>
<proteinExistence type="predicted"/>
<feature type="compositionally biased region" description="Pro residues" evidence="1">
    <location>
        <begin position="93"/>
        <end position="102"/>
    </location>
</feature>
<protein>
    <submittedName>
        <fullName evidence="2">ATP-binding protein</fullName>
    </submittedName>
</protein>
<keyword evidence="3" id="KW-1185">Reference proteome</keyword>
<dbReference type="SUPFAM" id="SSF52540">
    <property type="entry name" value="P-loop containing nucleoside triphosphate hydrolases"/>
    <property type="match status" value="1"/>
</dbReference>
<evidence type="ECO:0000313" key="2">
    <source>
        <dbReference type="EMBL" id="MFF4526517.1"/>
    </source>
</evidence>
<reference evidence="2 3" key="1">
    <citation type="submission" date="2024-10" db="EMBL/GenBank/DDBJ databases">
        <title>The Natural Products Discovery Center: Release of the First 8490 Sequenced Strains for Exploring Actinobacteria Biosynthetic Diversity.</title>
        <authorList>
            <person name="Kalkreuter E."/>
            <person name="Kautsar S.A."/>
            <person name="Yang D."/>
            <person name="Bader C.D."/>
            <person name="Teijaro C.N."/>
            <person name="Fluegel L."/>
            <person name="Davis C.M."/>
            <person name="Simpson J.R."/>
            <person name="Lauterbach L."/>
            <person name="Steele A.D."/>
            <person name="Gui C."/>
            <person name="Meng S."/>
            <person name="Li G."/>
            <person name="Viehrig K."/>
            <person name="Ye F."/>
            <person name="Su P."/>
            <person name="Kiefer A.F."/>
            <person name="Nichols A."/>
            <person name="Cepeda A.J."/>
            <person name="Yan W."/>
            <person name="Fan B."/>
            <person name="Jiang Y."/>
            <person name="Adhikari A."/>
            <person name="Zheng C.-J."/>
            <person name="Schuster L."/>
            <person name="Cowan T.M."/>
            <person name="Smanski M.J."/>
            <person name="Chevrette M.G."/>
            <person name="De Carvalho L.P.S."/>
            <person name="Shen B."/>
        </authorList>
    </citation>
    <scope>NUCLEOTIDE SEQUENCE [LARGE SCALE GENOMIC DNA]</scope>
    <source>
        <strain evidence="2 3">NPDC001390</strain>
    </source>
</reference>
<dbReference type="EMBL" id="JBIAWJ010000026">
    <property type="protein sequence ID" value="MFF4526517.1"/>
    <property type="molecule type" value="Genomic_DNA"/>
</dbReference>
<feature type="compositionally biased region" description="Basic and acidic residues" evidence="1">
    <location>
        <begin position="698"/>
        <end position="707"/>
    </location>
</feature>
<feature type="region of interest" description="Disordered" evidence="1">
    <location>
        <begin position="1"/>
        <end position="38"/>
    </location>
</feature>
<feature type="region of interest" description="Disordered" evidence="1">
    <location>
        <begin position="56"/>
        <end position="105"/>
    </location>
</feature>
<feature type="region of interest" description="Disordered" evidence="1">
    <location>
        <begin position="669"/>
        <end position="845"/>
    </location>
</feature>
<feature type="compositionally biased region" description="Low complexity" evidence="1">
    <location>
        <begin position="805"/>
        <end position="845"/>
    </location>
</feature>
<feature type="region of interest" description="Disordered" evidence="1">
    <location>
        <begin position="568"/>
        <end position="634"/>
    </location>
</feature>
<feature type="compositionally biased region" description="Low complexity" evidence="1">
    <location>
        <begin position="751"/>
        <end position="764"/>
    </location>
</feature>
<accession>A0ABW6UTP7</accession>
<comment type="caution">
    <text evidence="2">The sequence shown here is derived from an EMBL/GenBank/DDBJ whole genome shotgun (WGS) entry which is preliminary data.</text>
</comment>
<evidence type="ECO:0000313" key="3">
    <source>
        <dbReference type="Proteomes" id="UP001602058"/>
    </source>
</evidence>
<dbReference type="Proteomes" id="UP001602058">
    <property type="component" value="Unassembled WGS sequence"/>
</dbReference>
<sequence length="845" mass="86434">MDPMNRGPEEHRHDDGDRAPRPRPPRDSLTPDFGQPAPVVLARTAQLVSGGCLLTVNPVDGSEVENCPPREHPGRPEKHPEAERAEIDRAGRPPVPPGPSSPRLPLLERDAERERLVRLLARGRSVRLTGPSGSGRSALLDLVAEDCADLAPDGVVRLSGYRRTSGELLHDLFTTVYKSPLHRPDQDELLDLVREIGAVVVLDDLEFGGSALDELLDATPECAFLLAVTPDVPAPSADSLLEEVFLGGLDRAGGLELLERAVGRVLTEEESNWAGDLWFESEGLPLRFMQAGALLRQRDRLRGDADAFDEFGVFQEAPADAPFDAGDGHDVPLPSIAEGAAPAALLASRLSESARATLRFAVALGGEVPHQAHLPALVGDTHADAALAELVGCALVTPVGSRYRLAAGVQTQLEAAGYADDAGERAVTAARHYAWWTGHPSVTPERVAAEADAVLAALTAVVPLATLPAEDEESAAVRLARQAAPAFAAGLQWGAWERALRSGAEAARLTGEVGDQAYFHHELGVLALCTGQLDRARAELEASIGLRGALADKRGTVAGRRALALVADRSGATPPGGRTAAGEEVPDARHEESAAPPGGVPSAFVPGYGGPPRTPGDTSTLVATQAGAGPAGRGGVRGRLVSGARRNVVAAGAGALLAAVLGTVVTLGATSGNSDTTPSEKVGVNPSAGTGADDGELGADRARKGSGDDPGAVSEPTDPGPDGTLGTADDPTPTPSDSPSGDPSETEGPDKPTTSPSKSPTKSPSKPPSPTPSASESKPQPPSDSPTSPDPTPSQSEPSDPPPQTSTSAGGPASSPPAETSSSASAPDSSAPGSPSGTAGDSSVI</sequence>
<dbReference type="GO" id="GO:0005524">
    <property type="term" value="F:ATP binding"/>
    <property type="evidence" value="ECO:0007669"/>
    <property type="project" value="UniProtKB-KW"/>
</dbReference>
<feature type="compositionally biased region" description="Low complexity" evidence="1">
    <location>
        <begin position="726"/>
        <end position="743"/>
    </location>
</feature>
<dbReference type="InterPro" id="IPR027417">
    <property type="entry name" value="P-loop_NTPase"/>
</dbReference>
<keyword evidence="2" id="KW-0067">ATP-binding</keyword>
<feature type="compositionally biased region" description="Low complexity" evidence="1">
    <location>
        <begin position="571"/>
        <end position="582"/>
    </location>
</feature>
<evidence type="ECO:0000256" key="1">
    <source>
        <dbReference type="SAM" id="MobiDB-lite"/>
    </source>
</evidence>
<feature type="compositionally biased region" description="Basic and acidic residues" evidence="1">
    <location>
        <begin position="68"/>
        <end position="91"/>
    </location>
</feature>